<dbReference type="AlphaFoldDB" id="A0A0J1FLM6"/>
<organism evidence="1 2">
    <name type="scientific">Caballeronia mineralivorans PML1(12)</name>
    <dbReference type="NCBI Taxonomy" id="908627"/>
    <lineage>
        <taxon>Bacteria</taxon>
        <taxon>Pseudomonadati</taxon>
        <taxon>Pseudomonadota</taxon>
        <taxon>Betaproteobacteria</taxon>
        <taxon>Burkholderiales</taxon>
        <taxon>Burkholderiaceae</taxon>
        <taxon>Caballeronia</taxon>
    </lineage>
</organism>
<accession>A0A0J1FLM6</accession>
<name>A0A0J1FLM6_9BURK</name>
<protein>
    <submittedName>
        <fullName evidence="1">Uncharacterized protein</fullName>
    </submittedName>
</protein>
<reference evidence="1 2" key="1">
    <citation type="journal article" date="2015" name="Genome Announc.">
        <title>Draft Genome Sequence of Burkholderia sp. Strain PML1(12), an Ectomycorrhizosphere-Inhabiting Bacterium with Effective Mineral-Weathering Ability.</title>
        <authorList>
            <person name="Uroz S."/>
            <person name="Oger P."/>
        </authorList>
    </citation>
    <scope>NUCLEOTIDE SEQUENCE [LARGE SCALE GENOMIC DNA]</scope>
    <source>
        <strain evidence="2">PML1(12)</strain>
    </source>
</reference>
<dbReference type="RefSeq" id="WP_047897880.1">
    <property type="nucleotide sequence ID" value="NZ_AEJF01000248.1"/>
</dbReference>
<dbReference type="Proteomes" id="UP000035963">
    <property type="component" value="Unassembled WGS sequence"/>
</dbReference>
<evidence type="ECO:0000313" key="2">
    <source>
        <dbReference type="Proteomes" id="UP000035963"/>
    </source>
</evidence>
<keyword evidence="2" id="KW-1185">Reference proteome</keyword>
<dbReference type="EMBL" id="AEJF01000248">
    <property type="protein sequence ID" value="KLU20603.1"/>
    <property type="molecule type" value="Genomic_DNA"/>
</dbReference>
<sequence length="61" mass="6452">MNTLVIKDLPVAVEMDRTAMTAVSGGRLPQQIVNIIQAVSDYANDAPTQHSFTGSGASVTY</sequence>
<dbReference type="PATRIC" id="fig|908627.4.peg.9100"/>
<dbReference type="OrthoDB" id="9133881at2"/>
<gene>
    <name evidence="1" type="ORF">EOS_40560</name>
</gene>
<proteinExistence type="predicted"/>
<comment type="caution">
    <text evidence="1">The sequence shown here is derived from an EMBL/GenBank/DDBJ whole genome shotgun (WGS) entry which is preliminary data.</text>
</comment>
<evidence type="ECO:0000313" key="1">
    <source>
        <dbReference type="EMBL" id="KLU20603.1"/>
    </source>
</evidence>